<feature type="transmembrane region" description="Helical" evidence="1">
    <location>
        <begin position="122"/>
        <end position="141"/>
    </location>
</feature>
<proteinExistence type="predicted"/>
<evidence type="ECO:0000256" key="1">
    <source>
        <dbReference type="SAM" id="Phobius"/>
    </source>
</evidence>
<keyword evidence="3" id="KW-1185">Reference proteome</keyword>
<evidence type="ECO:0000313" key="3">
    <source>
        <dbReference type="Proteomes" id="UP000663866"/>
    </source>
</evidence>
<keyword evidence="1" id="KW-0472">Membrane</keyword>
<dbReference type="EMBL" id="CAJOBG010021957">
    <property type="protein sequence ID" value="CAF4328132.1"/>
    <property type="molecule type" value="Genomic_DNA"/>
</dbReference>
<name>A0A820JJE2_9BILA</name>
<organism evidence="2 3">
    <name type="scientific">Rotaria magnacalcarata</name>
    <dbReference type="NCBI Taxonomy" id="392030"/>
    <lineage>
        <taxon>Eukaryota</taxon>
        <taxon>Metazoa</taxon>
        <taxon>Spiralia</taxon>
        <taxon>Gnathifera</taxon>
        <taxon>Rotifera</taxon>
        <taxon>Eurotatoria</taxon>
        <taxon>Bdelloidea</taxon>
        <taxon>Philodinida</taxon>
        <taxon>Philodinidae</taxon>
        <taxon>Rotaria</taxon>
    </lineage>
</organism>
<protein>
    <submittedName>
        <fullName evidence="2">Uncharacterized protein</fullName>
    </submittedName>
</protein>
<keyword evidence="1" id="KW-0812">Transmembrane</keyword>
<accession>A0A820JJE2</accession>
<dbReference type="AlphaFoldDB" id="A0A820JJE2"/>
<sequence>MSTDTASNYVFYKPSYYYNQLKKNLQLIQQHARDQSTYSHMNNKKYYDKNRSNPRYEINEKNLLRIHGLGSKLDPQFTLIPKIVIQKQHPTYWVRDQMNDQITRVHVLCRFIRLHLAKRQKIPIVIQVVNLKIVIVVMFVWKNKNNHYQRNYRPFIIPSSFYNIVHVYRFTTIDAISTLINHFESCYRYSIDTDSDRFTNELSLVQVHSIPQHLPSFIVLFELNHLPSSNTLLFEKINLLFRFLFRLRQYYFFLGIDKHRITICYSYEFIWMTLVGVID</sequence>
<comment type="caution">
    <text evidence="2">The sequence shown here is derived from an EMBL/GenBank/DDBJ whole genome shotgun (WGS) entry which is preliminary data.</text>
</comment>
<keyword evidence="1" id="KW-1133">Transmembrane helix</keyword>
<gene>
    <name evidence="2" type="ORF">OVN521_LOCUS32218</name>
</gene>
<reference evidence="2" key="1">
    <citation type="submission" date="2021-02" db="EMBL/GenBank/DDBJ databases">
        <authorList>
            <person name="Nowell W R."/>
        </authorList>
    </citation>
    <scope>NUCLEOTIDE SEQUENCE</scope>
</reference>
<evidence type="ECO:0000313" key="2">
    <source>
        <dbReference type="EMBL" id="CAF4328132.1"/>
    </source>
</evidence>
<dbReference type="Proteomes" id="UP000663866">
    <property type="component" value="Unassembled WGS sequence"/>
</dbReference>